<dbReference type="KEGG" id="slz:B5P37_08335"/>
<protein>
    <submittedName>
        <fullName evidence="2">Transcriptional regulator</fullName>
    </submittedName>
</protein>
<dbReference type="SMART" id="SM00530">
    <property type="entry name" value="HTH_XRE"/>
    <property type="match status" value="1"/>
</dbReference>
<dbReference type="InterPro" id="IPR001387">
    <property type="entry name" value="Cro/C1-type_HTH"/>
</dbReference>
<dbReference type="EMBL" id="CP020773">
    <property type="protein sequence ID" value="ARJ51314.1"/>
    <property type="molecule type" value="Genomic_DNA"/>
</dbReference>
<dbReference type="CDD" id="cd00093">
    <property type="entry name" value="HTH_XRE"/>
    <property type="match status" value="1"/>
</dbReference>
<organism evidence="2 3">
    <name type="scientific">Staphylococcus lutrae</name>
    <dbReference type="NCBI Taxonomy" id="155085"/>
    <lineage>
        <taxon>Bacteria</taxon>
        <taxon>Bacillati</taxon>
        <taxon>Bacillota</taxon>
        <taxon>Bacilli</taxon>
        <taxon>Bacillales</taxon>
        <taxon>Staphylococcaceae</taxon>
        <taxon>Staphylococcus</taxon>
    </lineage>
</organism>
<reference evidence="2 3" key="1">
    <citation type="submission" date="2017-04" db="EMBL/GenBank/DDBJ databases">
        <authorList>
            <person name="Veseli I.A."/>
            <person name="Tang C."/>
            <person name="Pombert J.-F."/>
        </authorList>
    </citation>
    <scope>NUCLEOTIDE SEQUENCE [LARGE SCALE GENOMIC DNA]</scope>
    <source>
        <strain evidence="2 3">ATCC 700373</strain>
    </source>
</reference>
<dbReference type="SUPFAM" id="SSF47413">
    <property type="entry name" value="lambda repressor-like DNA-binding domains"/>
    <property type="match status" value="1"/>
</dbReference>
<dbReference type="InterPro" id="IPR010982">
    <property type="entry name" value="Lambda_DNA-bd_dom_sf"/>
</dbReference>
<feature type="domain" description="HTH cro/C1-type" evidence="1">
    <location>
        <begin position="9"/>
        <end position="63"/>
    </location>
</feature>
<evidence type="ECO:0000313" key="3">
    <source>
        <dbReference type="Proteomes" id="UP000242864"/>
    </source>
</evidence>
<sequence>MTKIHYPVLYITRKEHGHTQNYVARKLSLSPQRYSLKEIGKAYFTLPEARTLSEMYGIPIEQLFSTEFPITQ</sequence>
<dbReference type="PROSITE" id="PS50943">
    <property type="entry name" value="HTH_CROC1"/>
    <property type="match status" value="1"/>
</dbReference>
<keyword evidence="3" id="KW-1185">Reference proteome</keyword>
<name>A0AAC9WJH5_9STAP</name>
<proteinExistence type="predicted"/>
<gene>
    <name evidence="2" type="ORF">B5P37_08335</name>
</gene>
<dbReference type="RefSeq" id="WP_085237786.1">
    <property type="nucleotide sequence ID" value="NZ_CP020773.1"/>
</dbReference>
<dbReference type="AlphaFoldDB" id="A0AAC9WJH5"/>
<accession>A0AAC9WJH5</accession>
<dbReference type="Pfam" id="PF01381">
    <property type="entry name" value="HTH_3"/>
    <property type="match status" value="1"/>
</dbReference>
<evidence type="ECO:0000313" key="2">
    <source>
        <dbReference type="EMBL" id="ARJ51314.1"/>
    </source>
</evidence>
<dbReference type="Proteomes" id="UP000242864">
    <property type="component" value="Chromosome"/>
</dbReference>
<dbReference type="GO" id="GO:0003677">
    <property type="term" value="F:DNA binding"/>
    <property type="evidence" value="ECO:0007669"/>
    <property type="project" value="InterPro"/>
</dbReference>
<dbReference type="Gene3D" id="1.10.260.40">
    <property type="entry name" value="lambda repressor-like DNA-binding domains"/>
    <property type="match status" value="1"/>
</dbReference>
<evidence type="ECO:0000259" key="1">
    <source>
        <dbReference type="PROSITE" id="PS50943"/>
    </source>
</evidence>